<dbReference type="EMBL" id="CAJJDO010000017">
    <property type="protein sequence ID" value="CAD8148248.1"/>
    <property type="molecule type" value="Genomic_DNA"/>
</dbReference>
<evidence type="ECO:0000313" key="2">
    <source>
        <dbReference type="Proteomes" id="UP000689195"/>
    </source>
</evidence>
<reference evidence="1" key="1">
    <citation type="submission" date="2021-01" db="EMBL/GenBank/DDBJ databases">
        <authorList>
            <consortium name="Genoscope - CEA"/>
            <person name="William W."/>
        </authorList>
    </citation>
    <scope>NUCLEOTIDE SEQUENCE</scope>
</reference>
<sequence length="96" mass="11680">MQYQEFKKLISQQRIRISQGDFLQKYQKLNRQIAIYKNRIYQVNMEDQLTQLTIIYPMRCKFCTNLEICTKGYESYLVEITYQRIISPKKLQAFPL</sequence>
<dbReference type="Proteomes" id="UP000689195">
    <property type="component" value="Unassembled WGS sequence"/>
</dbReference>
<protein>
    <submittedName>
        <fullName evidence="1">Uncharacterized protein</fullName>
    </submittedName>
</protein>
<proteinExistence type="predicted"/>
<dbReference type="AlphaFoldDB" id="A0A8S1T926"/>
<evidence type="ECO:0000313" key="1">
    <source>
        <dbReference type="EMBL" id="CAD8148248.1"/>
    </source>
</evidence>
<accession>A0A8S1T926</accession>
<keyword evidence="2" id="KW-1185">Reference proteome</keyword>
<organism evidence="1 2">
    <name type="scientific">Paramecium pentaurelia</name>
    <dbReference type="NCBI Taxonomy" id="43138"/>
    <lineage>
        <taxon>Eukaryota</taxon>
        <taxon>Sar</taxon>
        <taxon>Alveolata</taxon>
        <taxon>Ciliophora</taxon>
        <taxon>Intramacronucleata</taxon>
        <taxon>Oligohymenophorea</taxon>
        <taxon>Peniculida</taxon>
        <taxon>Parameciidae</taxon>
        <taxon>Paramecium</taxon>
    </lineage>
</organism>
<gene>
    <name evidence="1" type="ORF">PPENT_87.1.T0170393</name>
</gene>
<comment type="caution">
    <text evidence="1">The sequence shown here is derived from an EMBL/GenBank/DDBJ whole genome shotgun (WGS) entry which is preliminary data.</text>
</comment>
<name>A0A8S1T926_9CILI</name>